<proteinExistence type="predicted"/>
<evidence type="ECO:0000313" key="3">
    <source>
        <dbReference type="Proteomes" id="UP000194546"/>
    </source>
</evidence>
<feature type="compositionally biased region" description="Polar residues" evidence="1">
    <location>
        <begin position="188"/>
        <end position="207"/>
    </location>
</feature>
<dbReference type="Proteomes" id="UP000194546">
    <property type="component" value="Unassembled WGS sequence"/>
</dbReference>
<dbReference type="AlphaFoldDB" id="A0A242MTP9"/>
<evidence type="ECO:0000256" key="1">
    <source>
        <dbReference type="SAM" id="MobiDB-lite"/>
    </source>
</evidence>
<reference evidence="2 3" key="1">
    <citation type="submission" date="2017-03" db="EMBL/GenBank/DDBJ databases">
        <title>Genome analysis of strain PAMC 26510.</title>
        <authorList>
            <person name="Oh H.-M."/>
            <person name="Yang J.-A."/>
        </authorList>
    </citation>
    <scope>NUCLEOTIDE SEQUENCE [LARGE SCALE GENOMIC DNA]</scope>
    <source>
        <strain evidence="2 3">PAMC 26510</strain>
    </source>
</reference>
<name>A0A242MTP9_CABSO</name>
<dbReference type="RefSeq" id="WP_086381834.1">
    <property type="nucleotide sequence ID" value="NZ_NBTY01000085.1"/>
</dbReference>
<sequence>MNDLSEVQNLVNAAYDCNLFCLSTATAELSTARVVRIEPDKRDRGLYVPPGFTRWIRAMGGDTTKAHVLSQVIYWYMKTDAGKPKLSLAAKGADTISLVKTYGDLGAEAGVTEKMAKDAITWARDVGVLQKEPHGFAGKKAMFISFTCARGADHLTDHRQVTDFAYPIQTHRSDSKRPTGPIQKDPQVFSNTQSTCTQSTYTNQDSATPKPVAKASSEMLQDKASGGVSKSTPVELPSTPKEPSPAQLEEKYLGPVPKSKTLPKGKQPLALAKVWEDALKAKYPGEAIVPLTQTECRQLAQIRKKLFDAGVEPNAAIRYIVQWWDHLGYHAFHDLARPLTKDPSVQRLLGVIGYAAKWYSVKSKGPVPFSAKPQLPVVKKPGDEAVAMKAQALADKIEQLVFFLAEVGIVVDLATLKLEPNDADVPLLKKLKTLLSESTMEAV</sequence>
<comment type="caution">
    <text evidence="2">The sequence shown here is derived from an EMBL/GenBank/DDBJ whole genome shotgun (WGS) entry which is preliminary data.</text>
</comment>
<dbReference type="EMBL" id="NBTY01000085">
    <property type="protein sequence ID" value="OTP74439.1"/>
    <property type="molecule type" value="Genomic_DNA"/>
</dbReference>
<organism evidence="2 3">
    <name type="scientific">Caballeronia sordidicola</name>
    <name type="common">Burkholderia sordidicola</name>
    <dbReference type="NCBI Taxonomy" id="196367"/>
    <lineage>
        <taxon>Bacteria</taxon>
        <taxon>Pseudomonadati</taxon>
        <taxon>Pseudomonadota</taxon>
        <taxon>Betaproteobacteria</taxon>
        <taxon>Burkholderiales</taxon>
        <taxon>Burkholderiaceae</taxon>
        <taxon>Caballeronia</taxon>
    </lineage>
</organism>
<feature type="region of interest" description="Disordered" evidence="1">
    <location>
        <begin position="167"/>
        <end position="249"/>
    </location>
</feature>
<evidence type="ECO:0000313" key="2">
    <source>
        <dbReference type="EMBL" id="OTP74439.1"/>
    </source>
</evidence>
<accession>A0A242MTP9</accession>
<gene>
    <name evidence="2" type="ORF">PAMC26510_16495</name>
</gene>
<protein>
    <submittedName>
        <fullName evidence="2">Uncharacterized protein</fullName>
    </submittedName>
</protein>